<dbReference type="SMART" id="SM00336">
    <property type="entry name" value="BBOX"/>
    <property type="match status" value="2"/>
</dbReference>
<evidence type="ECO:0000256" key="2">
    <source>
        <dbReference type="SAM" id="Coils"/>
    </source>
</evidence>
<evidence type="ECO:0000313" key="4">
    <source>
        <dbReference type="Proteomes" id="UP000694844"/>
    </source>
</evidence>
<keyword evidence="1" id="KW-0863">Zinc-finger</keyword>
<dbReference type="Proteomes" id="UP000694844">
    <property type="component" value="Chromosome 8"/>
</dbReference>
<dbReference type="InterPro" id="IPR011042">
    <property type="entry name" value="6-blade_b-propeller_TolB-like"/>
</dbReference>
<dbReference type="AlphaFoldDB" id="A0A8B8B2S3"/>
<evidence type="ECO:0000256" key="1">
    <source>
        <dbReference type="PROSITE-ProRule" id="PRU00024"/>
    </source>
</evidence>
<dbReference type="KEGG" id="cvn:111106979"/>
<keyword evidence="2" id="KW-0175">Coiled coil</keyword>
<evidence type="ECO:0000313" key="5">
    <source>
        <dbReference type="RefSeq" id="XP_022297591.1"/>
    </source>
</evidence>
<dbReference type="InterPro" id="IPR047153">
    <property type="entry name" value="TRIM45/56/19-like"/>
</dbReference>
<name>A0A8B8B2S3_CRAVI</name>
<dbReference type="RefSeq" id="XP_022297592.1">
    <property type="nucleotide sequence ID" value="XM_022441884.1"/>
</dbReference>
<dbReference type="PANTHER" id="PTHR25462">
    <property type="entry name" value="BONUS, ISOFORM C-RELATED"/>
    <property type="match status" value="1"/>
</dbReference>
<dbReference type="PANTHER" id="PTHR25462:SF296">
    <property type="entry name" value="MEIOTIC P26, ISOFORM F"/>
    <property type="match status" value="1"/>
</dbReference>
<proteinExistence type="predicted"/>
<reference evidence="5 6" key="1">
    <citation type="submission" date="2025-04" db="UniProtKB">
        <authorList>
            <consortium name="RefSeq"/>
        </authorList>
    </citation>
    <scope>IDENTIFICATION</scope>
    <source>
        <tissue evidence="5 6">Whole sample</tissue>
    </source>
</reference>
<accession>A0A8B8B2S3</accession>
<keyword evidence="1" id="KW-0479">Metal-binding</keyword>
<protein>
    <submittedName>
        <fullName evidence="5 6">Uncharacterized protein LOC111106979</fullName>
    </submittedName>
</protein>
<feature type="coiled-coil region" evidence="2">
    <location>
        <begin position="132"/>
        <end position="159"/>
    </location>
</feature>
<dbReference type="RefSeq" id="XP_022297591.1">
    <property type="nucleotide sequence ID" value="XM_022441883.1"/>
</dbReference>
<dbReference type="SUPFAM" id="SSF101898">
    <property type="entry name" value="NHL repeat"/>
    <property type="match status" value="1"/>
</dbReference>
<dbReference type="InterPro" id="IPR000315">
    <property type="entry name" value="Znf_B-box"/>
</dbReference>
<evidence type="ECO:0000259" key="3">
    <source>
        <dbReference type="PROSITE" id="PS50119"/>
    </source>
</evidence>
<evidence type="ECO:0000313" key="6">
    <source>
        <dbReference type="RefSeq" id="XP_022297592.1"/>
    </source>
</evidence>
<feature type="domain" description="B box-type" evidence="3">
    <location>
        <begin position="66"/>
        <end position="102"/>
    </location>
</feature>
<dbReference type="GO" id="GO:0061630">
    <property type="term" value="F:ubiquitin protein ligase activity"/>
    <property type="evidence" value="ECO:0007669"/>
    <property type="project" value="TreeGrafter"/>
</dbReference>
<dbReference type="Gene3D" id="3.30.160.60">
    <property type="entry name" value="Classic Zinc Finger"/>
    <property type="match status" value="1"/>
</dbReference>
<dbReference type="PROSITE" id="PS50119">
    <property type="entry name" value="ZF_BBOX"/>
    <property type="match status" value="2"/>
</dbReference>
<dbReference type="SUPFAM" id="SSF57845">
    <property type="entry name" value="B-box zinc-binding domain"/>
    <property type="match status" value="1"/>
</dbReference>
<keyword evidence="1" id="KW-0862">Zinc</keyword>
<dbReference type="Gene3D" id="2.120.10.30">
    <property type="entry name" value="TolB, C-terminal domain"/>
    <property type="match status" value="1"/>
</dbReference>
<organism evidence="4 5">
    <name type="scientific">Crassostrea virginica</name>
    <name type="common">Eastern oyster</name>
    <dbReference type="NCBI Taxonomy" id="6565"/>
    <lineage>
        <taxon>Eukaryota</taxon>
        <taxon>Metazoa</taxon>
        <taxon>Spiralia</taxon>
        <taxon>Lophotrochozoa</taxon>
        <taxon>Mollusca</taxon>
        <taxon>Bivalvia</taxon>
        <taxon>Autobranchia</taxon>
        <taxon>Pteriomorphia</taxon>
        <taxon>Ostreida</taxon>
        <taxon>Ostreoidea</taxon>
        <taxon>Ostreidae</taxon>
        <taxon>Crassostrea</taxon>
    </lineage>
</organism>
<dbReference type="GeneID" id="111106979"/>
<sequence>MAESKSLSMGGITCDLCYEQTKQFCNSCQVNLCDDCVRKHRGELRPLSHDIVPFLDRELRLVPPPCQEHPGQRCQAHCQQCQTPVCTACVTGPHGGHCTVGLTKIFEEIKQKIKNDTREIEDRIIQYYLEKEVETENTISKVMEEIKEVEHEKDEQRRIWHQEVDSIFDKIDSLYQDLTGMKLSPLRTQQAKIRSIILDLTKRVQQNKDILKSNTFPVDNQRISKSIQYRFPPENGSMKMPSFKVQTIGGDDLSIELGDFKAKLTQHSLTGLSLKANTVPITTRRRMDKVTLIASISVRYSFLHSIACVGTDEAWIRGENKYITRVDIRGSSKETVRTLGLYRPSGVSVTNLGELVYSDNKMRTVYIVRCGAIERLIKTPDEYYPEEVCCTRSGDILVHMRSTVAIKLIVKRRNKIVRYHDLKMTQEIKNDEHGNLLLKEGLGPLFMTENINGDICISDTNAQVVVAVDKCGNVQFRYEGKSYGKQEAFSPGYIVTDSLGEVILTDRDNDCLHILDQNGQFLMIVNDCGLERPYGLSVDSKGRLWVALPDSREIKVIQYLTAV</sequence>
<gene>
    <name evidence="5 6" type="primary">LOC111106979</name>
</gene>
<feature type="domain" description="B box-type" evidence="3">
    <location>
        <begin position="9"/>
        <end position="54"/>
    </location>
</feature>
<dbReference type="OrthoDB" id="6064205at2759"/>
<dbReference type="Pfam" id="PF00643">
    <property type="entry name" value="zf-B_box"/>
    <property type="match status" value="2"/>
</dbReference>
<dbReference type="GO" id="GO:0008270">
    <property type="term" value="F:zinc ion binding"/>
    <property type="evidence" value="ECO:0007669"/>
    <property type="project" value="UniProtKB-KW"/>
</dbReference>
<keyword evidence="4" id="KW-1185">Reference proteome</keyword>